<reference evidence="1" key="1">
    <citation type="journal article" date="2014" name="Front. Microbiol.">
        <title>High frequency of phylogenetically diverse reductive dehalogenase-homologous genes in deep subseafloor sedimentary metagenomes.</title>
        <authorList>
            <person name="Kawai M."/>
            <person name="Futagami T."/>
            <person name="Toyoda A."/>
            <person name="Takaki Y."/>
            <person name="Nishi S."/>
            <person name="Hori S."/>
            <person name="Arai W."/>
            <person name="Tsubouchi T."/>
            <person name="Morono Y."/>
            <person name="Uchiyama I."/>
            <person name="Ito T."/>
            <person name="Fujiyama A."/>
            <person name="Inagaki F."/>
            <person name="Takami H."/>
        </authorList>
    </citation>
    <scope>NUCLEOTIDE SEQUENCE</scope>
    <source>
        <strain evidence="1">Expedition CK06-06</strain>
    </source>
</reference>
<dbReference type="EMBL" id="BARW01014895">
    <property type="protein sequence ID" value="GAI81241.1"/>
    <property type="molecule type" value="Genomic_DNA"/>
</dbReference>
<organism evidence="1">
    <name type="scientific">marine sediment metagenome</name>
    <dbReference type="NCBI Taxonomy" id="412755"/>
    <lineage>
        <taxon>unclassified sequences</taxon>
        <taxon>metagenomes</taxon>
        <taxon>ecological metagenomes</taxon>
    </lineage>
</organism>
<feature type="non-terminal residue" evidence="1">
    <location>
        <position position="1"/>
    </location>
</feature>
<gene>
    <name evidence="1" type="ORF">S12H4_26282</name>
</gene>
<accession>X1SQ19</accession>
<proteinExistence type="predicted"/>
<name>X1SQ19_9ZZZZ</name>
<protein>
    <submittedName>
        <fullName evidence="1">Uncharacterized protein</fullName>
    </submittedName>
</protein>
<evidence type="ECO:0000313" key="1">
    <source>
        <dbReference type="EMBL" id="GAI81241.1"/>
    </source>
</evidence>
<comment type="caution">
    <text evidence="1">The sequence shown here is derived from an EMBL/GenBank/DDBJ whole genome shotgun (WGS) entry which is preliminary data.</text>
</comment>
<sequence length="226" mass="24912">RPEFALDQYLVYMGAGRYDPGVPPAENDLAMWFHKDIMGRSDDEIAELKAEAEAYFEDQFGPGLPETMAFGLDPRNEYRCYIISGEWVPSEGWVVRDGGFMTMVPDDGSGGMTLYGEWGGVAGMWVPAGSILVYGDYNIDRKGPGNPQGKARRPKIEPLIIHYHSASPIIFHPYEPGMKFQCVLVNEDFGTGLANGTSNPITIDGKTQANIRNILTFPGFGPSVEH</sequence>
<dbReference type="AlphaFoldDB" id="X1SQ19"/>